<organism evidence="1 2">
    <name type="scientific">Lentinus brumalis</name>
    <dbReference type="NCBI Taxonomy" id="2498619"/>
    <lineage>
        <taxon>Eukaryota</taxon>
        <taxon>Fungi</taxon>
        <taxon>Dikarya</taxon>
        <taxon>Basidiomycota</taxon>
        <taxon>Agaricomycotina</taxon>
        <taxon>Agaricomycetes</taxon>
        <taxon>Polyporales</taxon>
        <taxon>Polyporaceae</taxon>
        <taxon>Lentinus</taxon>
    </lineage>
</organism>
<accession>A0A371DQF0</accession>
<proteinExistence type="predicted"/>
<dbReference type="Proteomes" id="UP000256964">
    <property type="component" value="Unassembled WGS sequence"/>
</dbReference>
<dbReference type="AlphaFoldDB" id="A0A371DQF0"/>
<evidence type="ECO:0000313" key="2">
    <source>
        <dbReference type="Proteomes" id="UP000256964"/>
    </source>
</evidence>
<evidence type="ECO:0000313" key="1">
    <source>
        <dbReference type="EMBL" id="RDX54734.1"/>
    </source>
</evidence>
<protein>
    <submittedName>
        <fullName evidence="1">Uncharacterized protein</fullName>
    </submittedName>
</protein>
<sequence>MPHSLLFTVTPYLDPGAFAKPQHTTFPRKGPSSEIVYLQHDLPRSCCNERTDIGLTADKFLSFLTIIDLSRPPQYMLVGFSGALTRMDDIVASCWWIFSILSEGLPRPSMLYYSFS</sequence>
<reference evidence="1 2" key="1">
    <citation type="journal article" date="2018" name="Biotechnol. Biofuels">
        <title>Integrative visual omics of the white-rot fungus Polyporus brumalis exposes the biotechnological potential of its oxidative enzymes for delignifying raw plant biomass.</title>
        <authorList>
            <person name="Miyauchi S."/>
            <person name="Rancon A."/>
            <person name="Drula E."/>
            <person name="Hage H."/>
            <person name="Chaduli D."/>
            <person name="Favel A."/>
            <person name="Grisel S."/>
            <person name="Henrissat B."/>
            <person name="Herpoel-Gimbert I."/>
            <person name="Ruiz-Duenas F.J."/>
            <person name="Chevret D."/>
            <person name="Hainaut M."/>
            <person name="Lin J."/>
            <person name="Wang M."/>
            <person name="Pangilinan J."/>
            <person name="Lipzen A."/>
            <person name="Lesage-Meessen L."/>
            <person name="Navarro D."/>
            <person name="Riley R."/>
            <person name="Grigoriev I.V."/>
            <person name="Zhou S."/>
            <person name="Raouche S."/>
            <person name="Rosso M.N."/>
        </authorList>
    </citation>
    <scope>NUCLEOTIDE SEQUENCE [LARGE SCALE GENOMIC DNA]</scope>
    <source>
        <strain evidence="1 2">BRFM 1820</strain>
    </source>
</reference>
<keyword evidence="2" id="KW-1185">Reference proteome</keyword>
<name>A0A371DQF0_9APHY</name>
<gene>
    <name evidence="1" type="ORF">OH76DRAFT_993611</name>
</gene>
<dbReference type="EMBL" id="KZ857384">
    <property type="protein sequence ID" value="RDX54734.1"/>
    <property type="molecule type" value="Genomic_DNA"/>
</dbReference>